<feature type="transmembrane region" description="Helical" evidence="7">
    <location>
        <begin position="114"/>
        <end position="136"/>
    </location>
</feature>
<evidence type="ECO:0000259" key="8">
    <source>
        <dbReference type="Pfam" id="PF20684"/>
    </source>
</evidence>
<evidence type="ECO:0000256" key="2">
    <source>
        <dbReference type="ARBA" id="ARBA00022692"/>
    </source>
</evidence>
<dbReference type="PANTHER" id="PTHR33048:SF47">
    <property type="entry name" value="INTEGRAL MEMBRANE PROTEIN-RELATED"/>
    <property type="match status" value="1"/>
</dbReference>
<feature type="compositionally biased region" description="Polar residues" evidence="6">
    <location>
        <begin position="320"/>
        <end position="336"/>
    </location>
</feature>
<keyword evidence="10" id="KW-1185">Reference proteome</keyword>
<keyword evidence="2 7" id="KW-0812">Transmembrane</keyword>
<dbReference type="InterPro" id="IPR049326">
    <property type="entry name" value="Rhodopsin_dom_fungi"/>
</dbReference>
<evidence type="ECO:0000313" key="10">
    <source>
        <dbReference type="Proteomes" id="UP000799118"/>
    </source>
</evidence>
<comment type="subcellular location">
    <subcellularLocation>
        <location evidence="1">Membrane</location>
        <topology evidence="1">Multi-pass membrane protein</topology>
    </subcellularLocation>
</comment>
<dbReference type="OrthoDB" id="3070097at2759"/>
<evidence type="ECO:0000256" key="6">
    <source>
        <dbReference type="SAM" id="MobiDB-lite"/>
    </source>
</evidence>
<sequence length="502" mass="55692">MVLISITTWRITATVLAGVGQIITLLRVIYRAKKRQLWVDDVLAALSGLLSFVALPCLWIYTDYLGVGPLNQSQHNRLMAYWVLSGTFIAIVWLTRLSLVCSLLRIVPRSIRPIAYIASAVFSLMGIALFIQEIMLCHSDTSWESLGGMNLQCSGNQAIMATEIALEFFSNIALVTMLIRIIAIFKTVALRRLVILAILIGSLLISGGSIAHAVYLIQNTGLLARFTASIQASSSLIIINLQVLVVFFSLLTDPGREDPDNLSMRNRDSQTALLSTSYARLSGLKLRIGSPTESSFFTPEKSSVYHLNPLPQLQCDRNSDSSQYSQETQPDEQGTRLSTFFSGDLHSADSRISSAMSSTTDGQATQLSTFFREHFRFDRANDKREKSPAIPSTLFSDDISLSRYPFLNRPPSFVPSDRYAPSFVHSRRPAPLRHPMTDSLVSPYPLSIYSQYLRDDDPPPLPSMPAATYETSNRKAFQLPSQVLSAMRPNIPSPTADVPKPF</sequence>
<evidence type="ECO:0000256" key="7">
    <source>
        <dbReference type="SAM" id="Phobius"/>
    </source>
</evidence>
<evidence type="ECO:0000313" key="9">
    <source>
        <dbReference type="EMBL" id="KAE9408835.1"/>
    </source>
</evidence>
<feature type="transmembrane region" description="Helical" evidence="7">
    <location>
        <begin position="229"/>
        <end position="251"/>
    </location>
</feature>
<feature type="region of interest" description="Disordered" evidence="6">
    <location>
        <begin position="315"/>
        <end position="336"/>
    </location>
</feature>
<name>A0A6A4IJY4_9AGAR</name>
<feature type="transmembrane region" description="Helical" evidence="7">
    <location>
        <begin position="6"/>
        <end position="30"/>
    </location>
</feature>
<organism evidence="9 10">
    <name type="scientific">Gymnopus androsaceus JB14</name>
    <dbReference type="NCBI Taxonomy" id="1447944"/>
    <lineage>
        <taxon>Eukaryota</taxon>
        <taxon>Fungi</taxon>
        <taxon>Dikarya</taxon>
        <taxon>Basidiomycota</taxon>
        <taxon>Agaricomycotina</taxon>
        <taxon>Agaricomycetes</taxon>
        <taxon>Agaricomycetidae</taxon>
        <taxon>Agaricales</taxon>
        <taxon>Marasmiineae</taxon>
        <taxon>Omphalotaceae</taxon>
        <taxon>Gymnopus</taxon>
    </lineage>
</organism>
<keyword evidence="4 7" id="KW-0472">Membrane</keyword>
<dbReference type="AlphaFoldDB" id="A0A6A4IJY4"/>
<feature type="transmembrane region" description="Helical" evidence="7">
    <location>
        <begin position="193"/>
        <end position="217"/>
    </location>
</feature>
<dbReference type="Proteomes" id="UP000799118">
    <property type="component" value="Unassembled WGS sequence"/>
</dbReference>
<feature type="transmembrane region" description="Helical" evidence="7">
    <location>
        <begin position="81"/>
        <end position="107"/>
    </location>
</feature>
<evidence type="ECO:0000256" key="5">
    <source>
        <dbReference type="ARBA" id="ARBA00038359"/>
    </source>
</evidence>
<protein>
    <recommendedName>
        <fullName evidence="8">Rhodopsin domain-containing protein</fullName>
    </recommendedName>
</protein>
<dbReference type="EMBL" id="ML769389">
    <property type="protein sequence ID" value="KAE9408835.1"/>
    <property type="molecule type" value="Genomic_DNA"/>
</dbReference>
<feature type="domain" description="Rhodopsin" evidence="8">
    <location>
        <begin position="26"/>
        <end position="244"/>
    </location>
</feature>
<dbReference type="Pfam" id="PF20684">
    <property type="entry name" value="Fung_rhodopsin"/>
    <property type="match status" value="1"/>
</dbReference>
<dbReference type="PANTHER" id="PTHR33048">
    <property type="entry name" value="PTH11-LIKE INTEGRAL MEMBRANE PROTEIN (AFU_ORTHOLOGUE AFUA_5G11245)"/>
    <property type="match status" value="1"/>
</dbReference>
<proteinExistence type="inferred from homology"/>
<evidence type="ECO:0000256" key="1">
    <source>
        <dbReference type="ARBA" id="ARBA00004141"/>
    </source>
</evidence>
<dbReference type="InterPro" id="IPR052337">
    <property type="entry name" value="SAT4-like"/>
</dbReference>
<evidence type="ECO:0000256" key="3">
    <source>
        <dbReference type="ARBA" id="ARBA00022989"/>
    </source>
</evidence>
<feature type="transmembrane region" description="Helical" evidence="7">
    <location>
        <begin position="42"/>
        <end position="61"/>
    </location>
</feature>
<keyword evidence="3 7" id="KW-1133">Transmembrane helix</keyword>
<gene>
    <name evidence="9" type="ORF">BT96DRAFT_1013007</name>
</gene>
<evidence type="ECO:0000256" key="4">
    <source>
        <dbReference type="ARBA" id="ARBA00023136"/>
    </source>
</evidence>
<feature type="transmembrane region" description="Helical" evidence="7">
    <location>
        <begin position="156"/>
        <end position="181"/>
    </location>
</feature>
<accession>A0A6A4IJY4</accession>
<dbReference type="GO" id="GO:0016020">
    <property type="term" value="C:membrane"/>
    <property type="evidence" value="ECO:0007669"/>
    <property type="project" value="UniProtKB-SubCell"/>
</dbReference>
<reference evidence="9" key="1">
    <citation type="journal article" date="2019" name="Environ. Microbiol.">
        <title>Fungal ecological strategies reflected in gene transcription - a case study of two litter decomposers.</title>
        <authorList>
            <person name="Barbi F."/>
            <person name="Kohler A."/>
            <person name="Barry K."/>
            <person name="Baskaran P."/>
            <person name="Daum C."/>
            <person name="Fauchery L."/>
            <person name="Ihrmark K."/>
            <person name="Kuo A."/>
            <person name="LaButti K."/>
            <person name="Lipzen A."/>
            <person name="Morin E."/>
            <person name="Grigoriev I.V."/>
            <person name="Henrissat B."/>
            <person name="Lindahl B."/>
            <person name="Martin F."/>
        </authorList>
    </citation>
    <scope>NUCLEOTIDE SEQUENCE</scope>
    <source>
        <strain evidence="9">JB14</strain>
    </source>
</reference>
<comment type="similarity">
    <text evidence="5">Belongs to the SAT4 family.</text>
</comment>